<feature type="non-terminal residue" evidence="2">
    <location>
        <position position="1"/>
    </location>
</feature>
<feature type="compositionally biased region" description="Basic residues" evidence="1">
    <location>
        <begin position="136"/>
        <end position="154"/>
    </location>
</feature>
<dbReference type="EMBL" id="CADCTN010000057">
    <property type="protein sequence ID" value="CAA9227553.1"/>
    <property type="molecule type" value="Genomic_DNA"/>
</dbReference>
<feature type="region of interest" description="Disordered" evidence="1">
    <location>
        <begin position="1"/>
        <end position="51"/>
    </location>
</feature>
<feature type="compositionally biased region" description="Basic residues" evidence="1">
    <location>
        <begin position="350"/>
        <end position="364"/>
    </location>
</feature>
<feature type="compositionally biased region" description="Basic and acidic residues" evidence="1">
    <location>
        <begin position="79"/>
        <end position="94"/>
    </location>
</feature>
<keyword evidence="2" id="KW-0808">Transferase</keyword>
<dbReference type="GO" id="GO:0016301">
    <property type="term" value="F:kinase activity"/>
    <property type="evidence" value="ECO:0007669"/>
    <property type="project" value="UniProtKB-KW"/>
</dbReference>
<feature type="region of interest" description="Disordered" evidence="1">
    <location>
        <begin position="79"/>
        <end position="379"/>
    </location>
</feature>
<feature type="compositionally biased region" description="Basic and acidic residues" evidence="1">
    <location>
        <begin position="327"/>
        <end position="343"/>
    </location>
</feature>
<dbReference type="AlphaFoldDB" id="A0A6J4HMM3"/>
<accession>A0A6J4HMM3</accession>
<feature type="non-terminal residue" evidence="2">
    <location>
        <position position="379"/>
    </location>
</feature>
<proteinExistence type="predicted"/>
<feature type="compositionally biased region" description="Gly residues" evidence="1">
    <location>
        <begin position="23"/>
        <end position="37"/>
    </location>
</feature>
<feature type="compositionally biased region" description="Basic and acidic residues" evidence="1">
    <location>
        <begin position="230"/>
        <end position="244"/>
    </location>
</feature>
<feature type="compositionally biased region" description="Basic residues" evidence="1">
    <location>
        <begin position="245"/>
        <end position="274"/>
    </location>
</feature>
<name>A0A6J4HMM3_9ACTN</name>
<evidence type="ECO:0000313" key="2">
    <source>
        <dbReference type="EMBL" id="CAA9227553.1"/>
    </source>
</evidence>
<feature type="compositionally biased region" description="Low complexity" evidence="1">
    <location>
        <begin position="365"/>
        <end position="379"/>
    </location>
</feature>
<gene>
    <name evidence="2" type="ORF">AVDCRST_MAG52-837</name>
</gene>
<protein>
    <submittedName>
        <fullName evidence="2">PAS/PAC sensor hybrid histidine kinase</fullName>
    </submittedName>
</protein>
<keyword evidence="2" id="KW-0418">Kinase</keyword>
<feature type="compositionally biased region" description="Basic residues" evidence="1">
    <location>
        <begin position="9"/>
        <end position="19"/>
    </location>
</feature>
<organism evidence="2">
    <name type="scientific">uncultured Blastococcus sp</name>
    <dbReference type="NCBI Taxonomy" id="217144"/>
    <lineage>
        <taxon>Bacteria</taxon>
        <taxon>Bacillati</taxon>
        <taxon>Actinomycetota</taxon>
        <taxon>Actinomycetes</taxon>
        <taxon>Geodermatophilales</taxon>
        <taxon>Geodermatophilaceae</taxon>
        <taxon>Blastococcus</taxon>
        <taxon>environmental samples</taxon>
    </lineage>
</organism>
<evidence type="ECO:0000256" key="1">
    <source>
        <dbReference type="SAM" id="MobiDB-lite"/>
    </source>
</evidence>
<feature type="compositionally biased region" description="Basic residues" evidence="1">
    <location>
        <begin position="204"/>
        <end position="229"/>
    </location>
</feature>
<sequence>GSRSLIGARRWRPLRRRWRSGPADGGPRLGRHAGGAGRELAGRPAVRRPHAARVEVPHGADLGAGLHPVLQRRLRALHRREAPGHRRGHPDHPRRGVGRARAADRARHVHPGGVVAARPPPAAGARRVPRGDLLHRLARARLRRRRRGRRHARGVHRDDRSDPRRAPAAAPPRPGDRRQPARRRARDGGGDVPRPGGRRAGPAVRRRVPVRPGRARVPPRRGRRLRRRPAARDGRGRVGPERGPRRARHPRRPLRRPGHRRRRPPPHRRARHRATGPAAGRPEPEPRAGRGLPVLLRARGGPVRRGGGQHPRLRDRTPARGVPGRARPREDDVLRGREPRAAHTADAAARPHRRRPGQHRRPGSGRRAGAAGAGPAQRP</sequence>
<feature type="compositionally biased region" description="Basic and acidic residues" evidence="1">
    <location>
        <begin position="155"/>
        <end position="165"/>
    </location>
</feature>
<reference evidence="2" key="1">
    <citation type="submission" date="2020-02" db="EMBL/GenBank/DDBJ databases">
        <authorList>
            <person name="Meier V. D."/>
        </authorList>
    </citation>
    <scope>NUCLEOTIDE SEQUENCE</scope>
    <source>
        <strain evidence="2">AVDCRST_MAG52</strain>
    </source>
</reference>
<feature type="compositionally biased region" description="Low complexity" evidence="1">
    <location>
        <begin position="192"/>
        <end position="203"/>
    </location>
</feature>